<dbReference type="Pfam" id="PF07593">
    <property type="entry name" value="UnbV_ASPIC"/>
    <property type="match status" value="1"/>
</dbReference>
<dbReference type="OrthoDB" id="9816120at2"/>
<gene>
    <name evidence="3" type="ORF">SAMN06295967_102119</name>
</gene>
<dbReference type="InterPro" id="IPR028994">
    <property type="entry name" value="Integrin_alpha_N"/>
</dbReference>
<organism evidence="3 4">
    <name type="scientific">Belliella buryatensis</name>
    <dbReference type="NCBI Taxonomy" id="1500549"/>
    <lineage>
        <taxon>Bacteria</taxon>
        <taxon>Pseudomonadati</taxon>
        <taxon>Bacteroidota</taxon>
        <taxon>Cytophagia</taxon>
        <taxon>Cytophagales</taxon>
        <taxon>Cyclobacteriaceae</taxon>
        <taxon>Belliella</taxon>
    </lineage>
</organism>
<dbReference type="Pfam" id="PF13517">
    <property type="entry name" value="FG-GAP_3"/>
    <property type="match status" value="5"/>
</dbReference>
<keyword evidence="4" id="KW-1185">Reference proteome</keyword>
<protein>
    <submittedName>
        <fullName evidence="3">Repeat domain-containing protein</fullName>
    </submittedName>
</protein>
<dbReference type="PANTHER" id="PTHR16026">
    <property type="entry name" value="CARTILAGE ACIDIC PROTEIN 1"/>
    <property type="match status" value="1"/>
</dbReference>
<evidence type="ECO:0000256" key="1">
    <source>
        <dbReference type="ARBA" id="ARBA00022729"/>
    </source>
</evidence>
<dbReference type="PROSITE" id="PS51257">
    <property type="entry name" value="PROKAR_LIPOPROTEIN"/>
    <property type="match status" value="1"/>
</dbReference>
<feature type="domain" description="ASPIC/UnbV" evidence="2">
    <location>
        <begin position="532"/>
        <end position="597"/>
    </location>
</feature>
<dbReference type="PANTHER" id="PTHR16026:SF0">
    <property type="entry name" value="CARTILAGE ACIDIC PROTEIN 1"/>
    <property type="match status" value="1"/>
</dbReference>
<accession>A0A239B694</accession>
<keyword evidence="1" id="KW-0732">Signal</keyword>
<dbReference type="RefSeq" id="WP_089237675.1">
    <property type="nucleotide sequence ID" value="NZ_FZOK01000002.1"/>
</dbReference>
<reference evidence="4" key="1">
    <citation type="submission" date="2017-06" db="EMBL/GenBank/DDBJ databases">
        <authorList>
            <person name="Varghese N."/>
            <person name="Submissions S."/>
        </authorList>
    </citation>
    <scope>NUCLEOTIDE SEQUENCE [LARGE SCALE GENOMIC DNA]</scope>
    <source>
        <strain evidence="4">5C</strain>
    </source>
</reference>
<dbReference type="Gene3D" id="2.130.10.130">
    <property type="entry name" value="Integrin alpha, N-terminal"/>
    <property type="match status" value="3"/>
</dbReference>
<name>A0A239B694_9BACT</name>
<sequence length="1109" mass="124420">MMLTRNKVSKKRSVIFLVVMSLACQPVQEKETMFELLSGTKTGVNFKNTLEETVDMNIFNYMYFYNGGGVAVGDMNGDGLMDIFFTSNQNSNKLYLNQGDFQFRDVTTIAEVEGFNSWTTGVSIADVNGDGLLDIYVCYLGDYLGERSRNQLLINQGNNEKGIPIFKDEAPEYGLDFVGFSTQAVFFDYDLDGDLDLFLLNHSVHNNGTFGPSSMRSEPHPTSGDRLFKNENGFFIDVTFEAGIFSSALGYGLGVAISDVNLNGYPDIYVGNDFHENDYLYINNGDGTFTNMLESAMQHTSHFTMGVDFGDINNDGFPELIALDMLPAKPDILKASAAEDPYDVFNFKLDFGYSHQFARNTLQLNNRNESFSEIGLFSGIYATDWSWSTFFADLDLDGQKDIFIANGILRRSNDLDYINFITDEKIQNDIQGEIGQKELELVKKMPTIKIPNYVFRNNGDLTFEDVSQFWGLGYDSYSNGASYVDLNNDGALDIVVNNINDEAFIFHNKVLESQVGNFLKVNLSGKPGNNFGIGAKVLVYTGNQMQLQECMPVRGFQSSSDYRLNFGLGENGAVDSLIVIWPDRTFQKFKKVIGNQVIILNQIEAKGEFDYSIFHQKESQFITKEGKEIGINFVHKENKFNEFNREFLLPKMLSQEGPAVAVGDINGDGLDDIFFGGAKHQAAEVYVQNQNGKFDLFKQPQVSLDSLSEDVQAYFGDFNNNGHLDLIVTSGGNEFSGNHPNNQPRLYLNDGKGNFKKSIDAFKGIYLTSGSLTVADYDLDGDLDVFIGGRTTPWKYGEIPRSYLLINDGDGVFEDKTKDLAPNLEYVGLVTDSRWVHLTDTNLPDLIIATEWEPIKIFKNNKGRLDLLEDTKWSNMKGWWQAIIPGDIDDNGLQDFIVGNWGVNSKLKASTEEPIRMYYSDFDDNGNAEQILTHYMDGDEYPFNTKDELSKQLPSLIRKYVSYKEFSKQTLADIFDIQKLKAATKFEVNQMNSLIFKNQGNYDFKIDTLPKEAQFAPIIAGSVLESGKGVLLGGNFFPVNVQLGRYDASYGVLLTYDKASGMMEYATQDYSGLKILGQIKSIHPIKLKNSNAFLVVGNNMKPIVLFSNE</sequence>
<proteinExistence type="predicted"/>
<dbReference type="Proteomes" id="UP000198480">
    <property type="component" value="Unassembled WGS sequence"/>
</dbReference>
<dbReference type="InterPro" id="IPR011519">
    <property type="entry name" value="UnbV_ASPIC"/>
</dbReference>
<dbReference type="InterPro" id="IPR027039">
    <property type="entry name" value="Crtac1"/>
</dbReference>
<dbReference type="InterPro" id="IPR013517">
    <property type="entry name" value="FG-GAP"/>
</dbReference>
<evidence type="ECO:0000259" key="2">
    <source>
        <dbReference type="Pfam" id="PF07593"/>
    </source>
</evidence>
<dbReference type="AlphaFoldDB" id="A0A239B694"/>
<evidence type="ECO:0000313" key="3">
    <source>
        <dbReference type="EMBL" id="SNS02763.1"/>
    </source>
</evidence>
<dbReference type="EMBL" id="FZOK01000002">
    <property type="protein sequence ID" value="SNS02763.1"/>
    <property type="molecule type" value="Genomic_DNA"/>
</dbReference>
<evidence type="ECO:0000313" key="4">
    <source>
        <dbReference type="Proteomes" id="UP000198480"/>
    </source>
</evidence>
<dbReference type="SUPFAM" id="SSF69318">
    <property type="entry name" value="Integrin alpha N-terminal domain"/>
    <property type="match status" value="2"/>
</dbReference>